<sequence length="96" mass="10926">MMRHTTLVHLISFLKFPLPITGWGRNSLREHTLFTEHTVTLVVRSQHGGRQPTGSGRFWRQATQLTRQPHQASAQFQFVICPRRLASGLCGPSCCR</sequence>
<protein>
    <submittedName>
        <fullName evidence="2">Putative secreted protein</fullName>
    </submittedName>
</protein>
<keyword evidence="1" id="KW-0732">Signal</keyword>
<evidence type="ECO:0000313" key="2">
    <source>
        <dbReference type="EMBL" id="MBW61844.1"/>
    </source>
</evidence>
<name>A0A2M4C961_9DIPT</name>
<dbReference type="EMBL" id="GGFJ01012703">
    <property type="protein sequence ID" value="MBW61844.1"/>
    <property type="molecule type" value="Transcribed_RNA"/>
</dbReference>
<feature type="signal peptide" evidence="1">
    <location>
        <begin position="1"/>
        <end position="22"/>
    </location>
</feature>
<organism evidence="2">
    <name type="scientific">Anopheles marajoara</name>
    <dbReference type="NCBI Taxonomy" id="58244"/>
    <lineage>
        <taxon>Eukaryota</taxon>
        <taxon>Metazoa</taxon>
        <taxon>Ecdysozoa</taxon>
        <taxon>Arthropoda</taxon>
        <taxon>Hexapoda</taxon>
        <taxon>Insecta</taxon>
        <taxon>Pterygota</taxon>
        <taxon>Neoptera</taxon>
        <taxon>Endopterygota</taxon>
        <taxon>Diptera</taxon>
        <taxon>Nematocera</taxon>
        <taxon>Culicoidea</taxon>
        <taxon>Culicidae</taxon>
        <taxon>Anophelinae</taxon>
        <taxon>Anopheles</taxon>
    </lineage>
</organism>
<reference evidence="2" key="1">
    <citation type="submission" date="2018-01" db="EMBL/GenBank/DDBJ databases">
        <title>An insight into the sialome of Amazonian anophelines.</title>
        <authorList>
            <person name="Ribeiro J.M."/>
            <person name="Scarpassa V."/>
            <person name="Calvo E."/>
        </authorList>
    </citation>
    <scope>NUCLEOTIDE SEQUENCE</scope>
    <source>
        <tissue evidence="2">Salivary glands</tissue>
    </source>
</reference>
<accession>A0A2M4C961</accession>
<dbReference type="AlphaFoldDB" id="A0A2M4C961"/>
<evidence type="ECO:0000256" key="1">
    <source>
        <dbReference type="SAM" id="SignalP"/>
    </source>
</evidence>
<feature type="chain" id="PRO_5014921554" evidence="1">
    <location>
        <begin position="23"/>
        <end position="96"/>
    </location>
</feature>
<proteinExistence type="predicted"/>